<reference evidence="1" key="1">
    <citation type="submission" date="2021-02" db="EMBL/GenBank/DDBJ databases">
        <authorList>
            <person name="Steward A R."/>
        </authorList>
    </citation>
    <scope>NUCLEOTIDE SEQUENCE</scope>
</reference>
<dbReference type="AlphaFoldDB" id="A0A821TF24"/>
<organism evidence="1 2">
    <name type="scientific">Pieris macdunnoughi</name>
    <dbReference type="NCBI Taxonomy" id="345717"/>
    <lineage>
        <taxon>Eukaryota</taxon>
        <taxon>Metazoa</taxon>
        <taxon>Ecdysozoa</taxon>
        <taxon>Arthropoda</taxon>
        <taxon>Hexapoda</taxon>
        <taxon>Insecta</taxon>
        <taxon>Pterygota</taxon>
        <taxon>Neoptera</taxon>
        <taxon>Endopterygota</taxon>
        <taxon>Lepidoptera</taxon>
        <taxon>Glossata</taxon>
        <taxon>Ditrysia</taxon>
        <taxon>Papilionoidea</taxon>
        <taxon>Pieridae</taxon>
        <taxon>Pierinae</taxon>
        <taxon>Pieris</taxon>
    </lineage>
</organism>
<comment type="caution">
    <text evidence="1">The sequence shown here is derived from an EMBL/GenBank/DDBJ whole genome shotgun (WGS) entry which is preliminary data.</text>
</comment>
<gene>
    <name evidence="1" type="ORF">PMACD_LOCUS9045</name>
</gene>
<dbReference type="Proteomes" id="UP000663880">
    <property type="component" value="Unassembled WGS sequence"/>
</dbReference>
<sequence length="183" mass="21104">MAGAKARAILLVNAALSGRVNEIAQNNDVYNNHYLKNIADKYRIKKTSYNQIFVTQFNLSFGYPKSDTCATCDAGDLNDEHKSNYYAAVEAMQVDRRKPTRDGDIVYVTMDLQQTMPLPKLTTSKAFYLRQLWFYNLGIMFVMEAKKKPYLSWTEIWDREVPKLERTSKICGNRSVAKTKNTY</sequence>
<dbReference type="OrthoDB" id="6913304at2759"/>
<evidence type="ECO:0000313" key="2">
    <source>
        <dbReference type="Proteomes" id="UP000663880"/>
    </source>
</evidence>
<accession>A0A821TF24</accession>
<evidence type="ECO:0000313" key="1">
    <source>
        <dbReference type="EMBL" id="CAF4874465.1"/>
    </source>
</evidence>
<proteinExistence type="predicted"/>
<protein>
    <submittedName>
        <fullName evidence="1">Uncharacterized protein</fullName>
    </submittedName>
</protein>
<keyword evidence="2" id="KW-1185">Reference proteome</keyword>
<dbReference type="EMBL" id="CAJOBZ010000024">
    <property type="protein sequence ID" value="CAF4874465.1"/>
    <property type="molecule type" value="Genomic_DNA"/>
</dbReference>
<name>A0A821TF24_9NEOP</name>